<dbReference type="GO" id="GO:0016491">
    <property type="term" value="F:oxidoreductase activity"/>
    <property type="evidence" value="ECO:0007669"/>
    <property type="project" value="InterPro"/>
</dbReference>
<comment type="caution">
    <text evidence="1">The sequence shown here is derived from an EMBL/GenBank/DDBJ whole genome shotgun (WGS) entry which is preliminary data.</text>
</comment>
<dbReference type="EMBL" id="LSRX01000194">
    <property type="protein sequence ID" value="OLQ05107.1"/>
    <property type="molecule type" value="Genomic_DNA"/>
</dbReference>
<dbReference type="OrthoDB" id="41362at2759"/>
<organism evidence="1 2">
    <name type="scientific">Symbiodinium microadriaticum</name>
    <name type="common">Dinoflagellate</name>
    <name type="synonym">Zooxanthella microadriatica</name>
    <dbReference type="NCBI Taxonomy" id="2951"/>
    <lineage>
        <taxon>Eukaryota</taxon>
        <taxon>Sar</taxon>
        <taxon>Alveolata</taxon>
        <taxon>Dinophyceae</taxon>
        <taxon>Suessiales</taxon>
        <taxon>Symbiodiniaceae</taxon>
        <taxon>Symbiodinium</taxon>
    </lineage>
</organism>
<proteinExistence type="predicted"/>
<gene>
    <name evidence="1" type="ORF">AK812_SmicGene11753</name>
</gene>
<protein>
    <submittedName>
        <fullName evidence="1">Uncharacterized protein</fullName>
    </submittedName>
</protein>
<evidence type="ECO:0000313" key="2">
    <source>
        <dbReference type="Proteomes" id="UP000186817"/>
    </source>
</evidence>
<dbReference type="Gene3D" id="3.40.109.10">
    <property type="entry name" value="NADH Oxidase"/>
    <property type="match status" value="1"/>
</dbReference>
<evidence type="ECO:0000313" key="1">
    <source>
        <dbReference type="EMBL" id="OLQ05107.1"/>
    </source>
</evidence>
<dbReference type="InterPro" id="IPR000415">
    <property type="entry name" value="Nitroreductase-like"/>
</dbReference>
<dbReference type="Proteomes" id="UP000186817">
    <property type="component" value="Unassembled WGS sequence"/>
</dbReference>
<name>A0A1Q9ECK0_SYMMI</name>
<reference evidence="1 2" key="1">
    <citation type="submission" date="2016-02" db="EMBL/GenBank/DDBJ databases">
        <title>Genome analysis of coral dinoflagellate symbionts highlights evolutionary adaptations to a symbiotic lifestyle.</title>
        <authorList>
            <person name="Aranda M."/>
            <person name="Li Y."/>
            <person name="Liew Y.J."/>
            <person name="Baumgarten S."/>
            <person name="Simakov O."/>
            <person name="Wilson M."/>
            <person name="Piel J."/>
            <person name="Ashoor H."/>
            <person name="Bougouffa S."/>
            <person name="Bajic V.B."/>
            <person name="Ryu T."/>
            <person name="Ravasi T."/>
            <person name="Bayer T."/>
            <person name="Micklem G."/>
            <person name="Kim H."/>
            <person name="Bhak J."/>
            <person name="Lajeunesse T.C."/>
            <person name="Voolstra C.R."/>
        </authorList>
    </citation>
    <scope>NUCLEOTIDE SEQUENCE [LARGE SCALE GENOMIC DNA]</scope>
    <source>
        <strain evidence="1 2">CCMP2467</strain>
    </source>
</reference>
<sequence>MRTVTGCCDRNAWGHAGLLLQTIALLAVEQGLATAMLEAWGNLGSCVYDVLGISSDREAVWCGVALGYPDSSANLSNVPTDRLEVPEFCRFQGFVTSAKL</sequence>
<keyword evidence="2" id="KW-1185">Reference proteome</keyword>
<accession>A0A1Q9ECK0</accession>
<dbReference type="AlphaFoldDB" id="A0A1Q9ECK0"/>
<dbReference type="SUPFAM" id="SSF55469">
    <property type="entry name" value="FMN-dependent nitroreductase-like"/>
    <property type="match status" value="1"/>
</dbReference>
<dbReference type="OMA" id="NAWGHAG"/>